<reference evidence="2 3" key="1">
    <citation type="submission" date="2020-08" db="EMBL/GenBank/DDBJ databases">
        <title>Sequencing the genomes of 1000 actinobacteria strains.</title>
        <authorList>
            <person name="Klenk H.-P."/>
        </authorList>
    </citation>
    <scope>NUCLEOTIDE SEQUENCE [LARGE SCALE GENOMIC DNA]</scope>
    <source>
        <strain evidence="2 3">DSM 45584</strain>
    </source>
</reference>
<dbReference type="AlphaFoldDB" id="A0A840QGU3"/>
<name>A0A840QGU3_9PSEU</name>
<evidence type="ECO:0008006" key="4">
    <source>
        <dbReference type="Google" id="ProtNLM"/>
    </source>
</evidence>
<gene>
    <name evidence="2" type="ORF">BJ970_006946</name>
</gene>
<evidence type="ECO:0000256" key="1">
    <source>
        <dbReference type="SAM" id="Phobius"/>
    </source>
</evidence>
<protein>
    <recommendedName>
        <fullName evidence="4">Tetratricopeptide repeat protein</fullName>
    </recommendedName>
</protein>
<comment type="caution">
    <text evidence="2">The sequence shown here is derived from an EMBL/GenBank/DDBJ whole genome shotgun (WGS) entry which is preliminary data.</text>
</comment>
<evidence type="ECO:0000313" key="3">
    <source>
        <dbReference type="Proteomes" id="UP000584374"/>
    </source>
</evidence>
<dbReference type="Proteomes" id="UP000584374">
    <property type="component" value="Unassembled WGS sequence"/>
</dbReference>
<organism evidence="2 3">
    <name type="scientific">Saccharopolyspora phatthalungensis</name>
    <dbReference type="NCBI Taxonomy" id="664693"/>
    <lineage>
        <taxon>Bacteria</taxon>
        <taxon>Bacillati</taxon>
        <taxon>Actinomycetota</taxon>
        <taxon>Actinomycetes</taxon>
        <taxon>Pseudonocardiales</taxon>
        <taxon>Pseudonocardiaceae</taxon>
        <taxon>Saccharopolyspora</taxon>
    </lineage>
</organism>
<proteinExistence type="predicted"/>
<evidence type="ECO:0000313" key="2">
    <source>
        <dbReference type="EMBL" id="MBB5159347.1"/>
    </source>
</evidence>
<keyword evidence="1" id="KW-0812">Transmembrane</keyword>
<dbReference type="EMBL" id="JACHIW010000002">
    <property type="protein sequence ID" value="MBB5159347.1"/>
    <property type="molecule type" value="Genomic_DNA"/>
</dbReference>
<dbReference type="Gene3D" id="1.25.40.10">
    <property type="entry name" value="Tetratricopeptide repeat domain"/>
    <property type="match status" value="1"/>
</dbReference>
<keyword evidence="1" id="KW-1133">Transmembrane helix</keyword>
<keyword evidence="3" id="KW-1185">Reference proteome</keyword>
<dbReference type="InterPro" id="IPR011990">
    <property type="entry name" value="TPR-like_helical_dom_sf"/>
</dbReference>
<feature type="transmembrane region" description="Helical" evidence="1">
    <location>
        <begin position="23"/>
        <end position="45"/>
    </location>
</feature>
<sequence>MAIAGLVGIVGVFLPEGIVPPTLVYIGLAAAATLAVTAILGYANWRGSKLRAQRIHARLRANDPRKALPELRTLVADLERVAGQDDPITMEWRQVLARTQRDVGQLADALRTGKLNVECRTRALGHDHPRTKESRRDLQMLLREIEGG</sequence>
<accession>A0A840QGU3</accession>
<keyword evidence="1" id="KW-0472">Membrane</keyword>
<dbReference type="RefSeq" id="WP_184731686.1">
    <property type="nucleotide sequence ID" value="NZ_JACHIW010000002.1"/>
</dbReference>